<feature type="non-terminal residue" evidence="4">
    <location>
        <position position="119"/>
    </location>
</feature>
<sequence>ECKEAFNHGIYVEEWNNNGGSIDILFAMKEKVGALADALKIFKDNDVNLFHIESRSSRRSENDYEFYVELGTETGNTHKAIEQLRSITQYMKICSRDHKNNAESVPWFPQKINDLDKFS</sequence>
<protein>
    <recommendedName>
        <fullName evidence="1">phenylalanine 4-monooxygenase</fullName>
        <ecNumber evidence="1">1.14.16.1</ecNumber>
    </recommendedName>
</protein>
<dbReference type="PANTHER" id="PTHR11473">
    <property type="entry name" value="AROMATIC AMINO ACID HYDROXYLASE"/>
    <property type="match status" value="1"/>
</dbReference>
<evidence type="ECO:0000259" key="3">
    <source>
        <dbReference type="PROSITE" id="PS51671"/>
    </source>
</evidence>
<comment type="caution">
    <text evidence="4">The sequence shown here is derived from an EMBL/GenBank/DDBJ whole genome shotgun (WGS) entry which is preliminary data.</text>
</comment>
<dbReference type="GO" id="GO:0004505">
    <property type="term" value="F:phenylalanine 4-monooxygenase activity"/>
    <property type="evidence" value="ECO:0007669"/>
    <property type="project" value="UniProtKB-EC"/>
</dbReference>
<dbReference type="EMBL" id="NCKV01007906">
    <property type="protein sequence ID" value="RWS22792.1"/>
    <property type="molecule type" value="Genomic_DNA"/>
</dbReference>
<gene>
    <name evidence="4" type="ORF">B4U80_01866</name>
</gene>
<dbReference type="OrthoDB" id="983542at2759"/>
<evidence type="ECO:0000259" key="2">
    <source>
        <dbReference type="PROSITE" id="PS51410"/>
    </source>
</evidence>
<dbReference type="AlphaFoldDB" id="A0A443S5I0"/>
<keyword evidence="5" id="KW-1185">Reference proteome</keyword>
<reference evidence="4 5" key="1">
    <citation type="journal article" date="2018" name="Gigascience">
        <title>Genomes of trombidid mites reveal novel predicted allergens and laterally-transferred genes associated with secondary metabolism.</title>
        <authorList>
            <person name="Dong X."/>
            <person name="Chaisiri K."/>
            <person name="Xia D."/>
            <person name="Armstrong S.D."/>
            <person name="Fang Y."/>
            <person name="Donnelly M.J."/>
            <person name="Kadowaki T."/>
            <person name="McGarry J.W."/>
            <person name="Darby A.C."/>
            <person name="Makepeace B.L."/>
        </authorList>
    </citation>
    <scope>NUCLEOTIDE SEQUENCE [LARGE SCALE GENOMIC DNA]</scope>
    <source>
        <strain evidence="4">UoL-UT</strain>
    </source>
</reference>
<dbReference type="InterPro" id="IPR002912">
    <property type="entry name" value="ACT_dom"/>
</dbReference>
<name>A0A443S5I0_9ACAR</name>
<evidence type="ECO:0000256" key="1">
    <source>
        <dbReference type="ARBA" id="ARBA00011995"/>
    </source>
</evidence>
<dbReference type="InterPro" id="IPR036951">
    <property type="entry name" value="ArAA_hydroxylase_sf"/>
</dbReference>
<evidence type="ECO:0000313" key="4">
    <source>
        <dbReference type="EMBL" id="RWS22792.1"/>
    </source>
</evidence>
<dbReference type="PROSITE" id="PS51410">
    <property type="entry name" value="BH4_AAA_HYDROXYL_2"/>
    <property type="match status" value="1"/>
</dbReference>
<dbReference type="Gene3D" id="1.10.800.10">
    <property type="entry name" value="Aromatic amino acid hydroxylase"/>
    <property type="match status" value="1"/>
</dbReference>
<dbReference type="STRING" id="299467.A0A443S5I0"/>
<dbReference type="Proteomes" id="UP000288716">
    <property type="component" value="Unassembled WGS sequence"/>
</dbReference>
<dbReference type="EC" id="1.14.16.1" evidence="1"/>
<dbReference type="PANTHER" id="PTHR11473:SF24">
    <property type="entry name" value="PHENYLALANINE-4-HYDROXYLASE"/>
    <property type="match status" value="1"/>
</dbReference>
<dbReference type="InterPro" id="IPR001273">
    <property type="entry name" value="ArAA_hydroxylase"/>
</dbReference>
<feature type="domain" description="Biopterin-dependent aromatic amino acid hydroxylase family profile" evidence="2">
    <location>
        <begin position="93"/>
        <end position="119"/>
    </location>
</feature>
<dbReference type="InterPro" id="IPR045865">
    <property type="entry name" value="ACT-like_dom_sf"/>
</dbReference>
<feature type="domain" description="ACT" evidence="3">
    <location>
        <begin position="23"/>
        <end position="98"/>
    </location>
</feature>
<accession>A0A443S5I0</accession>
<organism evidence="4 5">
    <name type="scientific">Leptotrombidium deliense</name>
    <dbReference type="NCBI Taxonomy" id="299467"/>
    <lineage>
        <taxon>Eukaryota</taxon>
        <taxon>Metazoa</taxon>
        <taxon>Ecdysozoa</taxon>
        <taxon>Arthropoda</taxon>
        <taxon>Chelicerata</taxon>
        <taxon>Arachnida</taxon>
        <taxon>Acari</taxon>
        <taxon>Acariformes</taxon>
        <taxon>Trombidiformes</taxon>
        <taxon>Prostigmata</taxon>
        <taxon>Anystina</taxon>
        <taxon>Parasitengona</taxon>
        <taxon>Trombiculoidea</taxon>
        <taxon>Trombiculidae</taxon>
        <taxon>Leptotrombidium</taxon>
    </lineage>
</organism>
<dbReference type="SUPFAM" id="SSF55021">
    <property type="entry name" value="ACT-like"/>
    <property type="match status" value="1"/>
</dbReference>
<dbReference type="InterPro" id="IPR019774">
    <property type="entry name" value="Aromatic-AA_hydroxylase_C"/>
</dbReference>
<feature type="non-terminal residue" evidence="4">
    <location>
        <position position="1"/>
    </location>
</feature>
<dbReference type="Pfam" id="PF01842">
    <property type="entry name" value="ACT"/>
    <property type="match status" value="1"/>
</dbReference>
<proteinExistence type="predicted"/>
<dbReference type="PROSITE" id="PS51671">
    <property type="entry name" value="ACT"/>
    <property type="match status" value="1"/>
</dbReference>
<dbReference type="VEuPathDB" id="VectorBase:LDEU009249"/>
<dbReference type="GO" id="GO:0005506">
    <property type="term" value="F:iron ion binding"/>
    <property type="evidence" value="ECO:0007669"/>
    <property type="project" value="InterPro"/>
</dbReference>
<evidence type="ECO:0000313" key="5">
    <source>
        <dbReference type="Proteomes" id="UP000288716"/>
    </source>
</evidence>